<evidence type="ECO:0000313" key="1">
    <source>
        <dbReference type="EMBL" id="AIQ90650.1"/>
    </source>
</evidence>
<organism evidence="1 2">
    <name type="scientific">Methylobacterium oryzae CBMB20</name>
    <dbReference type="NCBI Taxonomy" id="693986"/>
    <lineage>
        <taxon>Bacteria</taxon>
        <taxon>Pseudomonadati</taxon>
        <taxon>Pseudomonadota</taxon>
        <taxon>Alphaproteobacteria</taxon>
        <taxon>Hyphomicrobiales</taxon>
        <taxon>Methylobacteriaceae</taxon>
        <taxon>Methylobacterium</taxon>
    </lineage>
</organism>
<reference evidence="1 2" key="1">
    <citation type="journal article" date="2014" name="PLoS ONE">
        <title>Genome Information of Methylobacterium oryzae, a Plant-Probiotic Methylotroph in the Phyllosphere.</title>
        <authorList>
            <person name="Kwak M.J."/>
            <person name="Jeong H."/>
            <person name="Madhaiyan M."/>
            <person name="Lee Y."/>
            <person name="Sa T.M."/>
            <person name="Oh T.K."/>
            <person name="Kim J.F."/>
        </authorList>
    </citation>
    <scope>NUCLEOTIDE SEQUENCE [LARGE SCALE GENOMIC DNA]</scope>
    <source>
        <strain evidence="1 2">CBMB20</strain>
    </source>
</reference>
<dbReference type="RefSeq" id="WP_043352724.1">
    <property type="nucleotide sequence ID" value="NZ_CP003811.1"/>
</dbReference>
<dbReference type="HOGENOM" id="CLU_2246834_0_0_5"/>
<evidence type="ECO:0000313" key="2">
    <source>
        <dbReference type="Proteomes" id="UP000029492"/>
    </source>
</evidence>
<name>A0A089NVS2_9HYPH</name>
<keyword evidence="2" id="KW-1185">Reference proteome</keyword>
<gene>
    <name evidence="1" type="ORF">MOC_2895</name>
</gene>
<dbReference type="KEGG" id="mor:MOC_2895"/>
<proteinExistence type="predicted"/>
<dbReference type="STRING" id="693986.MOC_2895"/>
<accession>A0A089NVS2</accession>
<dbReference type="Proteomes" id="UP000029492">
    <property type="component" value="Chromosome"/>
</dbReference>
<dbReference type="eggNOG" id="ENOG502ZZ0R">
    <property type="taxonomic scope" value="Bacteria"/>
</dbReference>
<sequence length="110" mass="11849">MKIDERALLQERVRTLVLRHALEAVLDRLASAARDAGRDAEAEFLGLEQSLIAAARSVADRASAQKLAVLVAVEDASTTIRAAFDNAHERLDVLRPSHLTLVEPEAAVAA</sequence>
<dbReference type="EMBL" id="CP003811">
    <property type="protein sequence ID" value="AIQ90650.1"/>
    <property type="molecule type" value="Genomic_DNA"/>
</dbReference>
<dbReference type="GeneID" id="96602838"/>
<protein>
    <submittedName>
        <fullName evidence="1">Protein of unassigned function</fullName>
    </submittedName>
</protein>
<dbReference type="AlphaFoldDB" id="A0A089NVS2"/>